<sequence>MRKPSPHLWTLILLIGSTLFIGSRLFSEDVAPPEEAFEAEIHQRPDSPQPAFPQIAEGENTGTLKLQVLDSRTGEPLLCRVNVIGADDQYYEPSDSTLKPYSLHRLGNRKEKGPFRYYGWFFYSRGTEAISLPAGKTRIEVCKGFEYQPTALTVEIQPGQTYQAEIRLSRKLNMAQRGWYSGDPHIHLDRKTDEQDDIIFDLLEAEDIKYGQILCFGDINKYQPTMTTQLTPQMRGMGEESIRTRKDYSIISGQEYRCKTYGHILLLGARRLVDADGPTTDPNNWPLFGMVADETHALGGQAVHAHGGYEREIYADFAQEATDGVELLQFAVYRGIGLEGWYHILNAGYRFPALGASDYPFCRALGDCRTYAWIDTPTATRDNSPSITEWNDSVRAGKTFFTTGPLVEFSVNGKRPGEEVAITTSGTTPNTVRVRVKGMSLLSPVEELQLIHQGKVVQTKRLIGTERTGQFHWDVELPVEQTSWIAFRAWGKSVSERENTELHTNPVYVVVDEAPYASPASLKWLIGKVTEQYEEQAAREFPQREQVLKYFEKSRSLLEQRLEKYEGEAE</sequence>
<dbReference type="InterPro" id="IPR016195">
    <property type="entry name" value="Pol/histidinol_Pase-like"/>
</dbReference>
<dbReference type="RefSeq" id="WP_144994653.1">
    <property type="nucleotide sequence ID" value="NZ_CP036281.1"/>
</dbReference>
<accession>A0A518CKM8</accession>
<dbReference type="Gene3D" id="3.20.20.140">
    <property type="entry name" value="Metal-dependent hydrolases"/>
    <property type="match status" value="1"/>
</dbReference>
<protein>
    <submittedName>
        <fullName evidence="1">Uncharacterized protein</fullName>
    </submittedName>
</protein>
<dbReference type="NCBIfam" id="NF038032">
    <property type="entry name" value="CehA_McbA_metalo"/>
    <property type="match status" value="1"/>
</dbReference>
<proteinExistence type="predicted"/>
<evidence type="ECO:0000313" key="1">
    <source>
        <dbReference type="EMBL" id="QDU79776.1"/>
    </source>
</evidence>
<name>A0A518CKM8_9PLAN</name>
<dbReference type="SUPFAM" id="SSF89550">
    <property type="entry name" value="PHP domain-like"/>
    <property type="match status" value="1"/>
</dbReference>
<dbReference type="Proteomes" id="UP000317178">
    <property type="component" value="Chromosome"/>
</dbReference>
<gene>
    <name evidence="1" type="ORF">Pla110_14900</name>
</gene>
<evidence type="ECO:0000313" key="2">
    <source>
        <dbReference type="Proteomes" id="UP000317178"/>
    </source>
</evidence>
<dbReference type="OrthoDB" id="9812921at2"/>
<dbReference type="AlphaFoldDB" id="A0A518CKM8"/>
<organism evidence="1 2">
    <name type="scientific">Polystyrenella longa</name>
    <dbReference type="NCBI Taxonomy" id="2528007"/>
    <lineage>
        <taxon>Bacteria</taxon>
        <taxon>Pseudomonadati</taxon>
        <taxon>Planctomycetota</taxon>
        <taxon>Planctomycetia</taxon>
        <taxon>Planctomycetales</taxon>
        <taxon>Planctomycetaceae</taxon>
        <taxon>Polystyrenella</taxon>
    </lineage>
</organism>
<reference evidence="1 2" key="1">
    <citation type="submission" date="2019-02" db="EMBL/GenBank/DDBJ databases">
        <title>Deep-cultivation of Planctomycetes and their phenomic and genomic characterization uncovers novel biology.</title>
        <authorList>
            <person name="Wiegand S."/>
            <person name="Jogler M."/>
            <person name="Boedeker C."/>
            <person name="Pinto D."/>
            <person name="Vollmers J."/>
            <person name="Rivas-Marin E."/>
            <person name="Kohn T."/>
            <person name="Peeters S.H."/>
            <person name="Heuer A."/>
            <person name="Rast P."/>
            <person name="Oberbeckmann S."/>
            <person name="Bunk B."/>
            <person name="Jeske O."/>
            <person name="Meyerdierks A."/>
            <person name="Storesund J.E."/>
            <person name="Kallscheuer N."/>
            <person name="Luecker S."/>
            <person name="Lage O.M."/>
            <person name="Pohl T."/>
            <person name="Merkel B.J."/>
            <person name="Hornburger P."/>
            <person name="Mueller R.-W."/>
            <person name="Bruemmer F."/>
            <person name="Labrenz M."/>
            <person name="Spormann A.M."/>
            <person name="Op den Camp H."/>
            <person name="Overmann J."/>
            <person name="Amann R."/>
            <person name="Jetten M.S.M."/>
            <person name="Mascher T."/>
            <person name="Medema M.H."/>
            <person name="Devos D.P."/>
            <person name="Kaster A.-K."/>
            <person name="Ovreas L."/>
            <person name="Rohde M."/>
            <person name="Galperin M.Y."/>
            <person name="Jogler C."/>
        </authorList>
    </citation>
    <scope>NUCLEOTIDE SEQUENCE [LARGE SCALE GENOMIC DNA]</scope>
    <source>
        <strain evidence="1 2">Pla110</strain>
    </source>
</reference>
<keyword evidence="2" id="KW-1185">Reference proteome</keyword>
<dbReference type="EMBL" id="CP036281">
    <property type="protein sequence ID" value="QDU79776.1"/>
    <property type="molecule type" value="Genomic_DNA"/>
</dbReference>
<dbReference type="KEGG" id="plon:Pla110_14900"/>